<keyword evidence="2" id="KW-0547">Nucleotide-binding</keyword>
<dbReference type="InterPro" id="IPR050639">
    <property type="entry name" value="SSR_resolvase"/>
</dbReference>
<dbReference type="Gene3D" id="3.40.50.1390">
    <property type="entry name" value="Resolvase, N-terminal catalytic domain"/>
    <property type="match status" value="1"/>
</dbReference>
<sequence length="105" mass="11571">MSELNKITADHLRRCAVVYVRQSSTTQVEHNRESTARQYQLADRATALGWGRDQVKVVDEDLGISGSGLVERTGFARMTAEVALGQVGIVLGLEVSRLARNNADW</sequence>
<dbReference type="PANTHER" id="PTHR30461:SF23">
    <property type="entry name" value="DNA RECOMBINASE-RELATED"/>
    <property type="match status" value="1"/>
</dbReference>
<evidence type="ECO:0000259" key="1">
    <source>
        <dbReference type="PROSITE" id="PS51736"/>
    </source>
</evidence>
<dbReference type="InterPro" id="IPR006119">
    <property type="entry name" value="Resolv_N"/>
</dbReference>
<dbReference type="SUPFAM" id="SSF53041">
    <property type="entry name" value="Resolvase-like"/>
    <property type="match status" value="1"/>
</dbReference>
<reference evidence="2" key="1">
    <citation type="submission" date="2013-08" db="EMBL/GenBank/DDBJ databases">
        <authorList>
            <person name="Mendez C."/>
            <person name="Richter M."/>
            <person name="Ferrer M."/>
            <person name="Sanchez J."/>
        </authorList>
    </citation>
    <scope>NUCLEOTIDE SEQUENCE</scope>
</reference>
<reference evidence="2" key="2">
    <citation type="journal article" date="2014" name="ISME J.">
        <title>Microbial stratification in low pH oxic and suboxic macroscopic growths along an acid mine drainage.</title>
        <authorList>
            <person name="Mendez-Garcia C."/>
            <person name="Mesa V."/>
            <person name="Sprenger R.R."/>
            <person name="Richter M."/>
            <person name="Diez M.S."/>
            <person name="Solano J."/>
            <person name="Bargiela R."/>
            <person name="Golyshina O.V."/>
            <person name="Manteca A."/>
            <person name="Ramos J.L."/>
            <person name="Gallego J.R."/>
            <person name="Llorente I."/>
            <person name="Martins Dos Santos V.A."/>
            <person name="Jensen O.N."/>
            <person name="Pelaez A.I."/>
            <person name="Sanchez J."/>
            <person name="Ferrer M."/>
        </authorList>
    </citation>
    <scope>NUCLEOTIDE SEQUENCE</scope>
</reference>
<dbReference type="InterPro" id="IPR036162">
    <property type="entry name" value="Resolvase-like_N_sf"/>
</dbReference>
<dbReference type="AlphaFoldDB" id="T0YT91"/>
<dbReference type="GO" id="GO:0005524">
    <property type="term" value="F:ATP binding"/>
    <property type="evidence" value="ECO:0007669"/>
    <property type="project" value="UniProtKB-KW"/>
</dbReference>
<dbReference type="Pfam" id="PF00239">
    <property type="entry name" value="Resolvase"/>
    <property type="match status" value="1"/>
</dbReference>
<protein>
    <submittedName>
        <fullName evidence="2">Insertion sequence ATP-binding protein</fullName>
    </submittedName>
</protein>
<dbReference type="PROSITE" id="PS51736">
    <property type="entry name" value="RECOMBINASES_3"/>
    <property type="match status" value="1"/>
</dbReference>
<proteinExistence type="predicted"/>
<evidence type="ECO:0000313" key="2">
    <source>
        <dbReference type="EMBL" id="EQD38796.1"/>
    </source>
</evidence>
<dbReference type="PANTHER" id="PTHR30461">
    <property type="entry name" value="DNA-INVERTASE FROM LAMBDOID PROPHAGE"/>
    <property type="match status" value="1"/>
</dbReference>
<organism evidence="2">
    <name type="scientific">mine drainage metagenome</name>
    <dbReference type="NCBI Taxonomy" id="410659"/>
    <lineage>
        <taxon>unclassified sequences</taxon>
        <taxon>metagenomes</taxon>
        <taxon>ecological metagenomes</taxon>
    </lineage>
</organism>
<feature type="non-terminal residue" evidence="2">
    <location>
        <position position="105"/>
    </location>
</feature>
<keyword evidence="2" id="KW-0067">ATP-binding</keyword>
<name>T0YT91_9ZZZZ</name>
<dbReference type="GO" id="GO:0003677">
    <property type="term" value="F:DNA binding"/>
    <property type="evidence" value="ECO:0007669"/>
    <property type="project" value="InterPro"/>
</dbReference>
<dbReference type="EMBL" id="AUZZ01008176">
    <property type="protein sequence ID" value="EQD38796.1"/>
    <property type="molecule type" value="Genomic_DNA"/>
</dbReference>
<accession>T0YT91</accession>
<dbReference type="CDD" id="cd00338">
    <property type="entry name" value="Ser_Recombinase"/>
    <property type="match status" value="1"/>
</dbReference>
<dbReference type="GO" id="GO:0000150">
    <property type="term" value="F:DNA strand exchange activity"/>
    <property type="evidence" value="ECO:0007669"/>
    <property type="project" value="InterPro"/>
</dbReference>
<gene>
    <name evidence="2" type="ORF">B2A_11335</name>
</gene>
<feature type="domain" description="Resolvase/invertase-type recombinase catalytic" evidence="1">
    <location>
        <begin position="15"/>
        <end position="105"/>
    </location>
</feature>
<comment type="caution">
    <text evidence="2">The sequence shown here is derived from an EMBL/GenBank/DDBJ whole genome shotgun (WGS) entry which is preliminary data.</text>
</comment>